<keyword evidence="4" id="KW-1185">Reference proteome</keyword>
<proteinExistence type="inferred from homology"/>
<dbReference type="PROSITE" id="PS51569">
    <property type="entry name" value="DOT1"/>
    <property type="match status" value="1"/>
</dbReference>
<accession>A0A9P5PVS0</accession>
<dbReference type="Pfam" id="PF08123">
    <property type="entry name" value="DOT1"/>
    <property type="match status" value="1"/>
</dbReference>
<dbReference type="SUPFAM" id="SSF53335">
    <property type="entry name" value="S-adenosyl-L-methionine-dependent methyltransferases"/>
    <property type="match status" value="1"/>
</dbReference>
<organism evidence="3 4">
    <name type="scientific">Rhodocollybia butyracea</name>
    <dbReference type="NCBI Taxonomy" id="206335"/>
    <lineage>
        <taxon>Eukaryota</taxon>
        <taxon>Fungi</taxon>
        <taxon>Dikarya</taxon>
        <taxon>Basidiomycota</taxon>
        <taxon>Agaricomycotina</taxon>
        <taxon>Agaricomycetes</taxon>
        <taxon>Agaricomycetidae</taxon>
        <taxon>Agaricales</taxon>
        <taxon>Marasmiineae</taxon>
        <taxon>Omphalotaceae</taxon>
        <taxon>Rhodocollybia</taxon>
    </lineage>
</organism>
<name>A0A9P5PVS0_9AGAR</name>
<keyword evidence="1" id="KW-0156">Chromatin regulator</keyword>
<comment type="activity regulation">
    <text evidence="1">Ubiquitination of histone H2B to form H2BK123ub1 is required for efficient DOT1 methyltransferase activity on histone H3.</text>
</comment>
<dbReference type="Gene3D" id="3.40.50.150">
    <property type="entry name" value="Vaccinia Virus protein VP39"/>
    <property type="match status" value="1"/>
</dbReference>
<comment type="function">
    <text evidence="1">Histone methyltransferase that specifically trimethylates histone H3 to form H3K79me3. This methylation is required for telomere silencing and for the pachytene checkpoint during the meiotic cell cycle by allowing the recruitment of RAD9 to double strand breaks. Nucleosomes are preferred as substrate compared to free histone.</text>
</comment>
<protein>
    <recommendedName>
        <fullName evidence="1">Histone-lysine N-methyltransferase, H3 lysine-79 specific</fullName>
        <ecNumber evidence="1">2.1.1.360</ecNumber>
    </recommendedName>
    <alternativeName>
        <fullName evidence="1">Histone H3-K79 methyltransferase</fullName>
    </alternativeName>
</protein>
<dbReference type="GO" id="GO:0140956">
    <property type="term" value="F:histone H3K79 trimethyltransferase activity"/>
    <property type="evidence" value="ECO:0007669"/>
    <property type="project" value="UniProtKB-EC"/>
</dbReference>
<evidence type="ECO:0000256" key="1">
    <source>
        <dbReference type="RuleBase" id="RU271113"/>
    </source>
</evidence>
<evidence type="ECO:0000313" key="3">
    <source>
        <dbReference type="EMBL" id="KAF9070198.1"/>
    </source>
</evidence>
<dbReference type="OrthoDB" id="443402at2759"/>
<gene>
    <name evidence="3" type="ORF">BDP27DRAFT_1420224</name>
</gene>
<sequence length="182" mass="20766">MQSRFPLCDSSQVLDYKPVIDLLNTLEVLVDIDKDSLMLKTLANLKIAQTAVNFRENMVIMNTYFRKRKRLCGQEHSFERVLQQLYLRCVKPNLDLLKHPHSPSETFGELKMDFLDRIFMRAGLSASSLFVDLGSGVGNAITHAKASLINVEPSKFEPGDVPWSDNDRSLTLYSLTWGIWQT</sequence>
<evidence type="ECO:0000313" key="4">
    <source>
        <dbReference type="Proteomes" id="UP000772434"/>
    </source>
</evidence>
<keyword evidence="1" id="KW-0539">Nucleus</keyword>
<feature type="domain" description="DOT1" evidence="2">
    <location>
        <begin position="1"/>
        <end position="182"/>
    </location>
</feature>
<comment type="caution">
    <text evidence="3">The sequence shown here is derived from an EMBL/GenBank/DDBJ whole genome shotgun (WGS) entry which is preliminary data.</text>
</comment>
<evidence type="ECO:0000259" key="2">
    <source>
        <dbReference type="PROSITE" id="PS51569"/>
    </source>
</evidence>
<comment type="miscellaneous">
    <text evidence="1">In contrast to other lysine histone methyltransferases, it does not contain a SET domain, suggesting the existence of another mechanism for methylation of lysine residues of histones.</text>
</comment>
<keyword evidence="1" id="KW-0949">S-adenosyl-L-methionine</keyword>
<dbReference type="InterPro" id="IPR029063">
    <property type="entry name" value="SAM-dependent_MTases_sf"/>
</dbReference>
<comment type="similarity">
    <text evidence="1">Belongs to the class I-like SAM-binding methyltransferase superfamily. DOT1 family.</text>
</comment>
<reference evidence="3" key="1">
    <citation type="submission" date="2020-11" db="EMBL/GenBank/DDBJ databases">
        <authorList>
            <consortium name="DOE Joint Genome Institute"/>
            <person name="Ahrendt S."/>
            <person name="Riley R."/>
            <person name="Andreopoulos W."/>
            <person name="Labutti K."/>
            <person name="Pangilinan J."/>
            <person name="Ruiz-Duenas F.J."/>
            <person name="Barrasa J.M."/>
            <person name="Sanchez-Garcia M."/>
            <person name="Camarero S."/>
            <person name="Miyauchi S."/>
            <person name="Serrano A."/>
            <person name="Linde D."/>
            <person name="Babiker R."/>
            <person name="Drula E."/>
            <person name="Ayuso-Fernandez I."/>
            <person name="Pacheco R."/>
            <person name="Padilla G."/>
            <person name="Ferreira P."/>
            <person name="Barriuso J."/>
            <person name="Kellner H."/>
            <person name="Castanera R."/>
            <person name="Alfaro M."/>
            <person name="Ramirez L."/>
            <person name="Pisabarro A.G."/>
            <person name="Kuo A."/>
            <person name="Tritt A."/>
            <person name="Lipzen A."/>
            <person name="He G."/>
            <person name="Yan M."/>
            <person name="Ng V."/>
            <person name="Cullen D."/>
            <person name="Martin F."/>
            <person name="Rosso M.-N."/>
            <person name="Henrissat B."/>
            <person name="Hibbett D."/>
            <person name="Martinez A.T."/>
            <person name="Grigoriev I.V."/>
        </authorList>
    </citation>
    <scope>NUCLEOTIDE SEQUENCE</scope>
    <source>
        <strain evidence="3">AH 40177</strain>
    </source>
</reference>
<dbReference type="EMBL" id="JADNRY010000043">
    <property type="protein sequence ID" value="KAF9070198.1"/>
    <property type="molecule type" value="Genomic_DNA"/>
</dbReference>
<comment type="catalytic activity">
    <reaction evidence="1">
        <text>L-lysyl(79)-[histone H3] + 3 S-adenosyl-L-methionine = N(6),N(6),N(6)-trimethyl-L-lysyl(79)-[histone H3] + 3 S-adenosyl-L-homocysteine + 3 H(+)</text>
        <dbReference type="Rhea" id="RHEA:60328"/>
        <dbReference type="Rhea" id="RHEA-COMP:15549"/>
        <dbReference type="Rhea" id="RHEA-COMP:15552"/>
        <dbReference type="ChEBI" id="CHEBI:15378"/>
        <dbReference type="ChEBI" id="CHEBI:29969"/>
        <dbReference type="ChEBI" id="CHEBI:57856"/>
        <dbReference type="ChEBI" id="CHEBI:59789"/>
        <dbReference type="ChEBI" id="CHEBI:61961"/>
        <dbReference type="EC" id="2.1.1.360"/>
    </reaction>
</comment>
<comment type="subcellular location">
    <subcellularLocation>
        <location evidence="1">Nucleus</location>
    </subcellularLocation>
</comment>
<dbReference type="GO" id="GO:0032259">
    <property type="term" value="P:methylation"/>
    <property type="evidence" value="ECO:0007669"/>
    <property type="project" value="UniProtKB-KW"/>
</dbReference>
<dbReference type="Proteomes" id="UP000772434">
    <property type="component" value="Unassembled WGS sequence"/>
</dbReference>
<keyword evidence="1" id="KW-0489">Methyltransferase</keyword>
<dbReference type="InterPro" id="IPR025789">
    <property type="entry name" value="DOT1_dom"/>
</dbReference>
<dbReference type="EC" id="2.1.1.360" evidence="1"/>
<keyword evidence="1" id="KW-0808">Transferase</keyword>
<dbReference type="AlphaFoldDB" id="A0A9P5PVS0"/>
<dbReference type="GO" id="GO:0005634">
    <property type="term" value="C:nucleus"/>
    <property type="evidence" value="ECO:0007669"/>
    <property type="project" value="UniProtKB-SubCell"/>
</dbReference>